<gene>
    <name evidence="1" type="ORF">VNO78_26969</name>
</gene>
<dbReference type="EMBL" id="JAYMYS010000007">
    <property type="protein sequence ID" value="KAK7386635.1"/>
    <property type="molecule type" value="Genomic_DNA"/>
</dbReference>
<proteinExistence type="predicted"/>
<organism evidence="1 2">
    <name type="scientific">Psophocarpus tetragonolobus</name>
    <name type="common">Winged bean</name>
    <name type="synonym">Dolichos tetragonolobus</name>
    <dbReference type="NCBI Taxonomy" id="3891"/>
    <lineage>
        <taxon>Eukaryota</taxon>
        <taxon>Viridiplantae</taxon>
        <taxon>Streptophyta</taxon>
        <taxon>Embryophyta</taxon>
        <taxon>Tracheophyta</taxon>
        <taxon>Spermatophyta</taxon>
        <taxon>Magnoliopsida</taxon>
        <taxon>eudicotyledons</taxon>
        <taxon>Gunneridae</taxon>
        <taxon>Pentapetalae</taxon>
        <taxon>rosids</taxon>
        <taxon>fabids</taxon>
        <taxon>Fabales</taxon>
        <taxon>Fabaceae</taxon>
        <taxon>Papilionoideae</taxon>
        <taxon>50 kb inversion clade</taxon>
        <taxon>NPAAA clade</taxon>
        <taxon>indigoferoid/millettioid clade</taxon>
        <taxon>Phaseoleae</taxon>
        <taxon>Psophocarpus</taxon>
    </lineage>
</organism>
<comment type="caution">
    <text evidence="1">The sequence shown here is derived from an EMBL/GenBank/DDBJ whole genome shotgun (WGS) entry which is preliminary data.</text>
</comment>
<dbReference type="Proteomes" id="UP001386955">
    <property type="component" value="Unassembled WGS sequence"/>
</dbReference>
<reference evidence="1 2" key="1">
    <citation type="submission" date="2024-01" db="EMBL/GenBank/DDBJ databases">
        <title>The genomes of 5 underutilized Papilionoideae crops provide insights into root nodulation and disease resistanc.</title>
        <authorList>
            <person name="Jiang F."/>
        </authorList>
    </citation>
    <scope>NUCLEOTIDE SEQUENCE [LARGE SCALE GENOMIC DNA]</scope>
    <source>
        <strain evidence="1">DUOXIRENSHENG_FW03</strain>
        <tissue evidence="1">Leaves</tissue>
    </source>
</reference>
<sequence>MRVVVGRMIGIVELKSQCGALELQEVCGKGGNVVEKVGGKEREVTEGFKSKVYGSRKAFAVIGVVEIIGGKMESNIAEGIILRGENKVSDLAAKIWKGTSEVGGALNPRNEV</sequence>
<protein>
    <submittedName>
        <fullName evidence="1">Uncharacterized protein</fullName>
    </submittedName>
</protein>
<accession>A0AAN9S000</accession>
<evidence type="ECO:0000313" key="1">
    <source>
        <dbReference type="EMBL" id="KAK7386635.1"/>
    </source>
</evidence>
<keyword evidence="2" id="KW-1185">Reference proteome</keyword>
<evidence type="ECO:0000313" key="2">
    <source>
        <dbReference type="Proteomes" id="UP001386955"/>
    </source>
</evidence>
<dbReference type="AlphaFoldDB" id="A0AAN9S000"/>
<name>A0AAN9S000_PSOTE</name>